<dbReference type="SMART" id="SM00342">
    <property type="entry name" value="HTH_ARAC"/>
    <property type="match status" value="1"/>
</dbReference>
<dbReference type="Pfam" id="PF02311">
    <property type="entry name" value="AraC_binding"/>
    <property type="match status" value="1"/>
</dbReference>
<dbReference type="SUPFAM" id="SSF51215">
    <property type="entry name" value="Regulatory protein AraC"/>
    <property type="match status" value="1"/>
</dbReference>
<protein>
    <submittedName>
        <fullName evidence="5">AraC family transcriptional regulator</fullName>
    </submittedName>
</protein>
<dbReference type="InterPro" id="IPR020449">
    <property type="entry name" value="Tscrpt_reg_AraC-type_HTH"/>
</dbReference>
<organism evidence="5 6">
    <name type="scientific">Streptococcus macedonicus</name>
    <name type="common">Streptococcus gallolyticus macedonicus</name>
    <dbReference type="NCBI Taxonomy" id="59310"/>
    <lineage>
        <taxon>Bacteria</taxon>
        <taxon>Bacillati</taxon>
        <taxon>Bacillota</taxon>
        <taxon>Bacilli</taxon>
        <taxon>Lactobacillales</taxon>
        <taxon>Streptococcaceae</taxon>
        <taxon>Streptococcus</taxon>
    </lineage>
</organism>
<feature type="domain" description="HTH araC/xylS-type" evidence="4">
    <location>
        <begin position="248"/>
        <end position="345"/>
    </location>
</feature>
<dbReference type="PANTHER" id="PTHR43280">
    <property type="entry name" value="ARAC-FAMILY TRANSCRIPTIONAL REGULATOR"/>
    <property type="match status" value="1"/>
</dbReference>
<evidence type="ECO:0000259" key="4">
    <source>
        <dbReference type="PROSITE" id="PS01124"/>
    </source>
</evidence>
<name>A0A2I1YF60_STRMC</name>
<evidence type="ECO:0000256" key="3">
    <source>
        <dbReference type="ARBA" id="ARBA00023163"/>
    </source>
</evidence>
<proteinExistence type="predicted"/>
<dbReference type="GO" id="GO:0003700">
    <property type="term" value="F:DNA-binding transcription factor activity"/>
    <property type="evidence" value="ECO:0007669"/>
    <property type="project" value="InterPro"/>
</dbReference>
<comment type="caution">
    <text evidence="5">The sequence shown here is derived from an EMBL/GenBank/DDBJ whole genome shotgun (WGS) entry which is preliminary data.</text>
</comment>
<dbReference type="EMBL" id="PKIB01000007">
    <property type="protein sequence ID" value="PLA53495.1"/>
    <property type="molecule type" value="Genomic_DNA"/>
</dbReference>
<dbReference type="RefSeq" id="WP_003066409.1">
    <property type="nucleotide sequence ID" value="NZ_PKIB01000007.1"/>
</dbReference>
<dbReference type="PANTHER" id="PTHR43280:SF2">
    <property type="entry name" value="HTH-TYPE TRANSCRIPTIONAL REGULATOR EXSA"/>
    <property type="match status" value="1"/>
</dbReference>
<keyword evidence="2" id="KW-0238">DNA-binding</keyword>
<dbReference type="GO" id="GO:0043565">
    <property type="term" value="F:sequence-specific DNA binding"/>
    <property type="evidence" value="ECO:0007669"/>
    <property type="project" value="InterPro"/>
</dbReference>
<dbReference type="Gene3D" id="1.10.10.60">
    <property type="entry name" value="Homeodomain-like"/>
    <property type="match status" value="2"/>
</dbReference>
<evidence type="ECO:0000256" key="1">
    <source>
        <dbReference type="ARBA" id="ARBA00023015"/>
    </source>
</evidence>
<evidence type="ECO:0000313" key="6">
    <source>
        <dbReference type="Proteomes" id="UP000235073"/>
    </source>
</evidence>
<dbReference type="PROSITE" id="PS01124">
    <property type="entry name" value="HTH_ARAC_FAMILY_2"/>
    <property type="match status" value="1"/>
</dbReference>
<evidence type="ECO:0000313" key="5">
    <source>
        <dbReference type="EMBL" id="PLA53495.1"/>
    </source>
</evidence>
<dbReference type="GeneID" id="64019625"/>
<keyword evidence="1" id="KW-0805">Transcription regulation</keyword>
<evidence type="ECO:0000256" key="2">
    <source>
        <dbReference type="ARBA" id="ARBA00023125"/>
    </source>
</evidence>
<sequence length="348" mass="41782">MNREEIMQKLKTYEEHEIFYREYYLAKQNLNSKKSFLSQFDPNELYQKRLIVPDIKGSWRPTFMNEEIMDQRDLIKELTVLKHFRYTPTFKHEHSFYELVYCVSGSCQEEINDFKFTLTEGQFCLIPPRTTHSIGVFDDSIVLNIIIWRRTFEDIFYNLLRKSNIISDFFNQSLYLYEQNSYMLIDTLKDNEIKNIILDMYGQTLEQKPFYELVRNAQIIHVFSLILQNYEHSISFPYKPFQGNHIIIQMIAYIEHHFKDITLKQLAEHFNFSSNYCSRMIKELTSESFTEIVLSIKFTKAKNLLESTTYPISQIATQCGFNNIEHFNRLFKKKFSKTPGQYRKELLL</sequence>
<dbReference type="Gene3D" id="2.60.120.10">
    <property type="entry name" value="Jelly Rolls"/>
    <property type="match status" value="1"/>
</dbReference>
<accession>A0A2I1YF60</accession>
<dbReference type="AlphaFoldDB" id="A0A2I1YF60"/>
<dbReference type="InterPro" id="IPR037923">
    <property type="entry name" value="HTH-like"/>
</dbReference>
<dbReference type="Proteomes" id="UP000235073">
    <property type="component" value="Unassembled WGS sequence"/>
</dbReference>
<reference evidence="5 6" key="1">
    <citation type="submission" date="2017-12" db="EMBL/GenBank/DDBJ databases">
        <title>Phylogenetic diversity of female urinary microbiome.</title>
        <authorList>
            <person name="Thomas-White K."/>
            <person name="Wolfe A.J."/>
        </authorList>
    </citation>
    <scope>NUCLEOTIDE SEQUENCE [LARGE SCALE GENOMIC DNA]</scope>
    <source>
        <strain evidence="5 6">UMB0733</strain>
    </source>
</reference>
<dbReference type="SUPFAM" id="SSF46689">
    <property type="entry name" value="Homeodomain-like"/>
    <property type="match status" value="1"/>
</dbReference>
<dbReference type="InterPro" id="IPR009057">
    <property type="entry name" value="Homeodomain-like_sf"/>
</dbReference>
<dbReference type="InterPro" id="IPR003313">
    <property type="entry name" value="AraC-bd"/>
</dbReference>
<gene>
    <name evidence="5" type="ORF">CYK21_08035</name>
</gene>
<dbReference type="InterPro" id="IPR014710">
    <property type="entry name" value="RmlC-like_jellyroll"/>
</dbReference>
<keyword evidence="3" id="KW-0804">Transcription</keyword>
<dbReference type="InterPro" id="IPR018060">
    <property type="entry name" value="HTH_AraC"/>
</dbReference>
<dbReference type="PRINTS" id="PR00032">
    <property type="entry name" value="HTHARAC"/>
</dbReference>
<dbReference type="Pfam" id="PF12833">
    <property type="entry name" value="HTH_18"/>
    <property type="match status" value="1"/>
</dbReference>